<dbReference type="EMBL" id="ACZI02000002">
    <property type="protein sequence ID" value="EFV13115.1"/>
    <property type="molecule type" value="Genomic_DNA"/>
</dbReference>
<dbReference type="Gene3D" id="2.30.110.10">
    <property type="entry name" value="Electron Transport, Fmn-binding Protein, Chain A"/>
    <property type="match status" value="1"/>
</dbReference>
<evidence type="ECO:0000256" key="2">
    <source>
        <dbReference type="ARBA" id="ARBA00049106"/>
    </source>
</evidence>
<protein>
    <submittedName>
        <fullName evidence="3">Deazaflavin-dependent nitroreductase</fullName>
    </submittedName>
</protein>
<dbReference type="PANTHER" id="PTHR39428:SF1">
    <property type="entry name" value="F420H(2)-DEPENDENT QUINONE REDUCTASE RV1261C"/>
    <property type="match status" value="1"/>
</dbReference>
<dbReference type="eggNOG" id="COG3832">
    <property type="taxonomic scope" value="Bacteria"/>
</dbReference>
<comment type="catalytic activity">
    <reaction evidence="2">
        <text>oxidized coenzyme F420-(gamma-L-Glu)(n) + a quinol + H(+) = reduced coenzyme F420-(gamma-L-Glu)(n) + a quinone</text>
        <dbReference type="Rhea" id="RHEA:39663"/>
        <dbReference type="Rhea" id="RHEA-COMP:12939"/>
        <dbReference type="Rhea" id="RHEA-COMP:14378"/>
        <dbReference type="ChEBI" id="CHEBI:15378"/>
        <dbReference type="ChEBI" id="CHEBI:24646"/>
        <dbReference type="ChEBI" id="CHEBI:132124"/>
        <dbReference type="ChEBI" id="CHEBI:133980"/>
        <dbReference type="ChEBI" id="CHEBI:139511"/>
    </reaction>
</comment>
<dbReference type="STRING" id="679197.HMPREF9336_02034"/>
<dbReference type="NCBIfam" id="TIGR00026">
    <property type="entry name" value="hi_GC_TIGR00026"/>
    <property type="match status" value="1"/>
</dbReference>
<comment type="similarity">
    <text evidence="1">Belongs to the F420H(2)-dependent quinone reductase family.</text>
</comment>
<dbReference type="OrthoDB" id="8225825at2"/>
<proteinExistence type="inferred from homology"/>
<dbReference type="InterPro" id="IPR012349">
    <property type="entry name" value="Split_barrel_FMN-bd"/>
</dbReference>
<dbReference type="Proteomes" id="UP000004816">
    <property type="component" value="Unassembled WGS sequence"/>
</dbReference>
<dbReference type="GO" id="GO:0070967">
    <property type="term" value="F:coenzyme F420 binding"/>
    <property type="evidence" value="ECO:0007669"/>
    <property type="project" value="TreeGrafter"/>
</dbReference>
<dbReference type="GO" id="GO:0005886">
    <property type="term" value="C:plasma membrane"/>
    <property type="evidence" value="ECO:0007669"/>
    <property type="project" value="TreeGrafter"/>
</dbReference>
<dbReference type="Pfam" id="PF04075">
    <property type="entry name" value="F420H2_quin_red"/>
    <property type="match status" value="1"/>
</dbReference>
<gene>
    <name evidence="3" type="ORF">HMPREF9336_02034</name>
</gene>
<accession>E5XRB2</accession>
<reference evidence="3 4" key="1">
    <citation type="journal article" date="2011" name="Stand. Genomic Sci.">
        <title>High quality draft genome sequence of Segniliparus rugosus CDC 945(T)= (ATCC BAA-974(T)).</title>
        <authorList>
            <person name="Earl A.M."/>
            <person name="Desjardins C.A."/>
            <person name="Fitzgerald M.G."/>
            <person name="Arachchi H.M."/>
            <person name="Zeng Q."/>
            <person name="Mehta T."/>
            <person name="Griggs A."/>
            <person name="Birren B.W."/>
            <person name="Toney N.C."/>
            <person name="Carr J."/>
            <person name="Posey J."/>
            <person name="Butler W.R."/>
        </authorList>
    </citation>
    <scope>NUCLEOTIDE SEQUENCE [LARGE SCALE GENOMIC DNA]</scope>
    <source>
        <strain evidence="4">ATCC BAA-974 / DSM 45345 / CCUG 50838 / CIP 108380 / JCM 13579 / CDC 945</strain>
    </source>
</reference>
<name>E5XRB2_SEGRC</name>
<dbReference type="HOGENOM" id="CLU_114921_1_0_11"/>
<dbReference type="GO" id="GO:0016491">
    <property type="term" value="F:oxidoreductase activity"/>
    <property type="evidence" value="ECO:0007669"/>
    <property type="project" value="InterPro"/>
</dbReference>
<dbReference type="InterPro" id="IPR004378">
    <property type="entry name" value="F420H2_quin_Rdtase"/>
</dbReference>
<organism evidence="3 4">
    <name type="scientific">Segniliparus rugosus (strain ATCC BAA-974 / DSM 45345 / CCUG 50838 / CIP 108380 / JCM 13579 / CDC 945)</name>
    <dbReference type="NCBI Taxonomy" id="679197"/>
    <lineage>
        <taxon>Bacteria</taxon>
        <taxon>Bacillati</taxon>
        <taxon>Actinomycetota</taxon>
        <taxon>Actinomycetes</taxon>
        <taxon>Mycobacteriales</taxon>
        <taxon>Segniliparaceae</taxon>
        <taxon>Segniliparus</taxon>
    </lineage>
</organism>
<dbReference type="AlphaFoldDB" id="E5XRB2"/>
<keyword evidence="4" id="KW-1185">Reference proteome</keyword>
<evidence type="ECO:0000313" key="3">
    <source>
        <dbReference type="EMBL" id="EFV13115.1"/>
    </source>
</evidence>
<sequence>MKKLLAYKTPNWSLKLMNAAHRAILKISGGKLLRTYGAMKILELTTTGRKSGQQHTILLSSPVQVGEKWLVVASKGGDPKHPAWYLNLAANPQVTFNPPGEPPVKALASTVTSPEERAELWPKVVKAFWQYAFYQYRTERQIPLVWLEPVKG</sequence>
<dbReference type="RefSeq" id="WP_007470031.1">
    <property type="nucleotide sequence ID" value="NZ_KI391953.1"/>
</dbReference>
<comment type="caution">
    <text evidence="3">The sequence shown here is derived from an EMBL/GenBank/DDBJ whole genome shotgun (WGS) entry which is preliminary data.</text>
</comment>
<evidence type="ECO:0000256" key="1">
    <source>
        <dbReference type="ARBA" id="ARBA00008710"/>
    </source>
</evidence>
<evidence type="ECO:0000313" key="4">
    <source>
        <dbReference type="Proteomes" id="UP000004816"/>
    </source>
</evidence>
<dbReference type="PANTHER" id="PTHR39428">
    <property type="entry name" value="F420H(2)-DEPENDENT QUINONE REDUCTASE RV1261C"/>
    <property type="match status" value="1"/>
</dbReference>